<keyword evidence="5" id="KW-1185">Reference proteome</keyword>
<organism evidence="5 6">
    <name type="scientific">Saccoglossus kowalevskii</name>
    <name type="common">Acorn worm</name>
    <dbReference type="NCBI Taxonomy" id="10224"/>
    <lineage>
        <taxon>Eukaryota</taxon>
        <taxon>Metazoa</taxon>
        <taxon>Hemichordata</taxon>
        <taxon>Enteropneusta</taxon>
        <taxon>Harrimaniidae</taxon>
        <taxon>Saccoglossus</taxon>
    </lineage>
</organism>
<dbReference type="GeneID" id="102801010"/>
<evidence type="ECO:0000256" key="1">
    <source>
        <dbReference type="ARBA" id="ARBA00004316"/>
    </source>
</evidence>
<dbReference type="Gene3D" id="2.30.42.10">
    <property type="match status" value="1"/>
</dbReference>
<reference evidence="6" key="1">
    <citation type="submission" date="2025-08" db="UniProtKB">
        <authorList>
            <consortium name="RefSeq"/>
        </authorList>
    </citation>
    <scope>IDENTIFICATION</scope>
    <source>
        <tissue evidence="6">Testes</tissue>
    </source>
</reference>
<accession>A0ABM0MGN9</accession>
<evidence type="ECO:0000256" key="2">
    <source>
        <dbReference type="ARBA" id="ARBA00022737"/>
    </source>
</evidence>
<dbReference type="InterPro" id="IPR036034">
    <property type="entry name" value="PDZ_sf"/>
</dbReference>
<keyword evidence="2" id="KW-0677">Repeat</keyword>
<feature type="domain" description="PDZ" evidence="4">
    <location>
        <begin position="65"/>
        <end position="136"/>
    </location>
</feature>
<comment type="subcellular location">
    <subcellularLocation>
        <location evidence="1">Cell projection</location>
    </subcellularLocation>
</comment>
<sequence length="213" mass="23987">MAEIQKVAKSLDKEVQMLVDDDNERELLYRALKSYKQIMSVERLVSDLKKVLNTPKRMILERLRVIRLVKQGQKKESFGFSVRGGVEHGVGIFVSEVVADSQASNKGLKVGDQLVRVNGFNISQATHDEVLALVNSKRIVTLKVKTVGMIPIKNNKNDPVTWKYIENASILYASSPGRDEIYIQYVKAGSLAEKIGIKFETYTALTRNIFAQE</sequence>
<dbReference type="Pfam" id="PF00595">
    <property type="entry name" value="PDZ"/>
    <property type="match status" value="1"/>
</dbReference>
<dbReference type="RefSeq" id="XP_006819180.1">
    <property type="nucleotide sequence ID" value="XM_006819117.1"/>
</dbReference>
<dbReference type="InterPro" id="IPR051844">
    <property type="entry name" value="USH2_Complex_Protein"/>
</dbReference>
<evidence type="ECO:0000259" key="4">
    <source>
        <dbReference type="PROSITE" id="PS50106"/>
    </source>
</evidence>
<dbReference type="InterPro" id="IPR001478">
    <property type="entry name" value="PDZ"/>
</dbReference>
<protein>
    <submittedName>
        <fullName evidence="6">Harmonin-like</fullName>
    </submittedName>
</protein>
<dbReference type="SUPFAM" id="SSF50156">
    <property type="entry name" value="PDZ domain-like"/>
    <property type="match status" value="1"/>
</dbReference>
<dbReference type="InterPro" id="IPR030237">
    <property type="entry name" value="Harmonin_N"/>
</dbReference>
<dbReference type="PANTHER" id="PTHR23116">
    <property type="entry name" value="PDZ DOMAIN CONTAINING WHIRLIN AND HARMONIN-RELATED"/>
    <property type="match status" value="1"/>
</dbReference>
<dbReference type="PROSITE" id="PS50106">
    <property type="entry name" value="PDZ"/>
    <property type="match status" value="1"/>
</dbReference>
<dbReference type="Proteomes" id="UP000694865">
    <property type="component" value="Unplaced"/>
</dbReference>
<proteinExistence type="predicted"/>
<dbReference type="PANTHER" id="PTHR23116:SF36">
    <property type="entry name" value="HARMONIN"/>
    <property type="match status" value="1"/>
</dbReference>
<keyword evidence="3" id="KW-0966">Cell projection</keyword>
<dbReference type="CDD" id="cd06737">
    <property type="entry name" value="PDZ1_harmonin"/>
    <property type="match status" value="1"/>
</dbReference>
<dbReference type="Pfam" id="PF21219">
    <property type="entry name" value="USH1C_N"/>
    <property type="match status" value="1"/>
</dbReference>
<dbReference type="SMART" id="SM00228">
    <property type="entry name" value="PDZ"/>
    <property type="match status" value="1"/>
</dbReference>
<evidence type="ECO:0000313" key="5">
    <source>
        <dbReference type="Proteomes" id="UP000694865"/>
    </source>
</evidence>
<evidence type="ECO:0000313" key="6">
    <source>
        <dbReference type="RefSeq" id="XP_006819180.1"/>
    </source>
</evidence>
<gene>
    <name evidence="6" type="primary">LOC102801010</name>
</gene>
<name>A0ABM0MGN9_SACKO</name>
<dbReference type="Gene3D" id="1.20.1160.20">
    <property type="match status" value="1"/>
</dbReference>
<evidence type="ECO:0000256" key="3">
    <source>
        <dbReference type="ARBA" id="ARBA00023273"/>
    </source>
</evidence>